<name>A0A821WZ32_9NEOP</name>
<gene>
    <name evidence="2" type="ORF">PMACD_LOCUS14196</name>
</gene>
<comment type="caution">
    <text evidence="2">The sequence shown here is derived from an EMBL/GenBank/DDBJ whole genome shotgun (WGS) entry which is preliminary data.</text>
</comment>
<dbReference type="EMBL" id="CAJOBZ010000064">
    <property type="protein sequence ID" value="CAF4935115.1"/>
    <property type="molecule type" value="Genomic_DNA"/>
</dbReference>
<evidence type="ECO:0000313" key="3">
    <source>
        <dbReference type="Proteomes" id="UP000663880"/>
    </source>
</evidence>
<evidence type="ECO:0000313" key="2">
    <source>
        <dbReference type="EMBL" id="CAF4935115.1"/>
    </source>
</evidence>
<organism evidence="2 3">
    <name type="scientific">Pieris macdunnoughi</name>
    <dbReference type="NCBI Taxonomy" id="345717"/>
    <lineage>
        <taxon>Eukaryota</taxon>
        <taxon>Metazoa</taxon>
        <taxon>Ecdysozoa</taxon>
        <taxon>Arthropoda</taxon>
        <taxon>Hexapoda</taxon>
        <taxon>Insecta</taxon>
        <taxon>Pterygota</taxon>
        <taxon>Neoptera</taxon>
        <taxon>Endopterygota</taxon>
        <taxon>Lepidoptera</taxon>
        <taxon>Glossata</taxon>
        <taxon>Ditrysia</taxon>
        <taxon>Papilionoidea</taxon>
        <taxon>Pieridae</taxon>
        <taxon>Pierinae</taxon>
        <taxon>Pieris</taxon>
    </lineage>
</organism>
<dbReference type="Proteomes" id="UP000663880">
    <property type="component" value="Unassembled WGS sequence"/>
</dbReference>
<evidence type="ECO:0000256" key="1">
    <source>
        <dbReference type="SAM" id="MobiDB-lite"/>
    </source>
</evidence>
<keyword evidence="3" id="KW-1185">Reference proteome</keyword>
<feature type="region of interest" description="Disordered" evidence="1">
    <location>
        <begin position="136"/>
        <end position="162"/>
    </location>
</feature>
<feature type="compositionally biased region" description="Acidic residues" evidence="1">
    <location>
        <begin position="146"/>
        <end position="162"/>
    </location>
</feature>
<dbReference type="AlphaFoldDB" id="A0A821WZ32"/>
<proteinExistence type="predicted"/>
<sequence length="162" mass="18189">MAGGKLENEDVIHQLLGAMPPEFDSVVSALDILCGSKQTEITLDYVRNTLLAEEERILKKEGSQPHNAFSSNRNQGTSTRCVIRNKRRLPEELILDPLYLEPLKMSNGKISNLILLSKFVTKQENRDFFLQFAPDAPVSDGHINDDDNVEIEDDDNSEGCDE</sequence>
<reference evidence="2" key="1">
    <citation type="submission" date="2021-02" db="EMBL/GenBank/DDBJ databases">
        <authorList>
            <person name="Steward A R."/>
        </authorList>
    </citation>
    <scope>NUCLEOTIDE SEQUENCE</scope>
</reference>
<dbReference type="OrthoDB" id="6516797at2759"/>
<accession>A0A821WZ32</accession>
<protein>
    <submittedName>
        <fullName evidence="2">Uncharacterized protein</fullName>
    </submittedName>
</protein>